<dbReference type="HOGENOM" id="CLU_470036_0_0_0"/>
<accession>A0A081C216</accession>
<organism evidence="3">
    <name type="scientific">Vecturithrix granuli</name>
    <dbReference type="NCBI Taxonomy" id="1499967"/>
    <lineage>
        <taxon>Bacteria</taxon>
        <taxon>Candidatus Moduliflexota</taxon>
        <taxon>Candidatus Vecturitrichia</taxon>
        <taxon>Candidatus Vecturitrichales</taxon>
        <taxon>Candidatus Vecturitrichaceae</taxon>
        <taxon>Candidatus Vecturithrix</taxon>
    </lineage>
</organism>
<evidence type="ECO:0000259" key="2">
    <source>
        <dbReference type="Pfam" id="PF04865"/>
    </source>
</evidence>
<evidence type="ECO:0000313" key="4">
    <source>
        <dbReference type="Proteomes" id="UP000030661"/>
    </source>
</evidence>
<sequence>MSFRRRKFPEVLENILTTITGGVAAESHPFPPPGGDKPPYTHNLQQPPVSDVVSIYGRRDGEPHLFRKNTDYKLLGDQQTIEWQEGAQFPDPGTLIQINYYPTSAQPILTDIQTGSVVRTLSESVALEIARLYAQLEVVYQAGFIDTASGKALENVVALLGIERVKGGKAAGTVEFTRSPGSLGTINILAGTRIITPDGNVEYETTESVTLGEGQKIIRVMARDLELNDPLPANSLTIIPVPIAGIASVTNPAPTALTTQDETDAELRTRAKSFLHGSERATLGAIKEAIARQGITADVEEVADTPGKIKITPHAESLPPELQQRLLAAIEDARPAGVLVTLEGVIPPRKVNLELRITTVNGLLEQDLRAAQRAIRDKIEDYFARLSARESGSINRIVGLVLSVSAVEDVRLLSASLDDTGEDVLDWETGQLNIGGFPTVLGELHIADPNLPTLLNVVISYPESKTLPDKSLIQATLTNTLMYLNNLNASDQVEEAKRELSYRKLLYVVPLPLSEKPTGSLEDYYNQVAAGILPTLPDETIIKPYQVQFVFTLESGFSRILSQESDTYLLTPFERLSLSGVEIRAEVNNAYI</sequence>
<dbReference type="Proteomes" id="UP000030661">
    <property type="component" value="Unassembled WGS sequence"/>
</dbReference>
<keyword evidence="4" id="KW-1185">Reference proteome</keyword>
<name>A0A081C216_VECG1</name>
<protein>
    <recommendedName>
        <fullName evidence="2">Baseplate protein J-like barrel domain-containing protein</fullName>
    </recommendedName>
</protein>
<evidence type="ECO:0000256" key="1">
    <source>
        <dbReference type="SAM" id="MobiDB-lite"/>
    </source>
</evidence>
<dbReference type="Pfam" id="PF04865">
    <property type="entry name" value="Baseplate_J"/>
    <property type="match status" value="1"/>
</dbReference>
<evidence type="ECO:0000313" key="3">
    <source>
        <dbReference type="EMBL" id="GAK58621.1"/>
    </source>
</evidence>
<feature type="domain" description="Baseplate protein J-like barrel" evidence="2">
    <location>
        <begin position="173"/>
        <end position="256"/>
    </location>
</feature>
<dbReference type="AlphaFoldDB" id="A0A081C216"/>
<dbReference type="EMBL" id="DF820468">
    <property type="protein sequence ID" value="GAK58621.1"/>
    <property type="molecule type" value="Genomic_DNA"/>
</dbReference>
<dbReference type="PANTHER" id="PTHR37829">
    <property type="entry name" value="PHAGE-LIKE ELEMENT PBSX PROTEIN XKDT"/>
    <property type="match status" value="1"/>
</dbReference>
<dbReference type="PANTHER" id="PTHR37829:SF3">
    <property type="entry name" value="PROTEIN JAYE-RELATED"/>
    <property type="match status" value="1"/>
</dbReference>
<dbReference type="eggNOG" id="COG3299">
    <property type="taxonomic scope" value="Bacteria"/>
</dbReference>
<dbReference type="InterPro" id="IPR006949">
    <property type="entry name" value="Barrel_Baseplate_J-like"/>
</dbReference>
<dbReference type="STRING" id="1499967.U27_05595"/>
<dbReference type="InterPro" id="IPR052399">
    <property type="entry name" value="Phage_Baseplate_Assmbl_Protein"/>
</dbReference>
<gene>
    <name evidence="3" type="ORF">U27_05595</name>
</gene>
<proteinExistence type="predicted"/>
<feature type="region of interest" description="Disordered" evidence="1">
    <location>
        <begin position="24"/>
        <end position="43"/>
    </location>
</feature>
<reference evidence="3" key="1">
    <citation type="journal article" date="2015" name="PeerJ">
        <title>First genomic representation of candidate bacterial phylum KSB3 points to enhanced environmental sensing as a trigger of wastewater bulking.</title>
        <authorList>
            <person name="Sekiguchi Y."/>
            <person name="Ohashi A."/>
            <person name="Parks D.H."/>
            <person name="Yamauchi T."/>
            <person name="Tyson G.W."/>
            <person name="Hugenholtz P."/>
        </authorList>
    </citation>
    <scope>NUCLEOTIDE SEQUENCE [LARGE SCALE GENOMIC DNA]</scope>
</reference>